<keyword evidence="2" id="KW-1185">Reference proteome</keyword>
<organism evidence="1 2">
    <name type="scientific">Anaerosporobacter mobilis DSM 15930</name>
    <dbReference type="NCBI Taxonomy" id="1120996"/>
    <lineage>
        <taxon>Bacteria</taxon>
        <taxon>Bacillati</taxon>
        <taxon>Bacillota</taxon>
        <taxon>Clostridia</taxon>
        <taxon>Lachnospirales</taxon>
        <taxon>Lachnospiraceae</taxon>
        <taxon>Anaerosporobacter</taxon>
    </lineage>
</organism>
<dbReference type="Proteomes" id="UP000184038">
    <property type="component" value="Unassembled WGS sequence"/>
</dbReference>
<proteinExistence type="predicted"/>
<evidence type="ECO:0000313" key="2">
    <source>
        <dbReference type="Proteomes" id="UP000184038"/>
    </source>
</evidence>
<gene>
    <name evidence="1" type="ORF">SAMN02746066_03881</name>
</gene>
<dbReference type="OrthoDB" id="2064098at2"/>
<accession>A0A1M7MLC2</accession>
<protein>
    <submittedName>
        <fullName evidence="1">Uncharacterized protein</fullName>
    </submittedName>
</protein>
<evidence type="ECO:0000313" key="1">
    <source>
        <dbReference type="EMBL" id="SHM91259.1"/>
    </source>
</evidence>
<dbReference type="AlphaFoldDB" id="A0A1M7MLC2"/>
<dbReference type="EMBL" id="FRCP01000021">
    <property type="protein sequence ID" value="SHM91259.1"/>
    <property type="molecule type" value="Genomic_DNA"/>
</dbReference>
<dbReference type="RefSeq" id="WP_073290438.1">
    <property type="nucleotide sequence ID" value="NZ_FRCP01000021.1"/>
</dbReference>
<sequence length="79" mass="9256">MSKPFERITLNITIPIILRSRKKAPERCARNLMELGENIVVSVNTAKKHEVYTTLLQLCIDGTQQQIIEYFYKIYIQDL</sequence>
<reference evidence="1 2" key="1">
    <citation type="submission" date="2016-11" db="EMBL/GenBank/DDBJ databases">
        <authorList>
            <person name="Jaros S."/>
            <person name="Januszkiewicz K."/>
            <person name="Wedrychowicz H."/>
        </authorList>
    </citation>
    <scope>NUCLEOTIDE SEQUENCE [LARGE SCALE GENOMIC DNA]</scope>
    <source>
        <strain evidence="1 2">DSM 15930</strain>
    </source>
</reference>
<name>A0A1M7MLC2_9FIRM</name>